<dbReference type="Proteomes" id="UP000028002">
    <property type="component" value="Unassembled WGS sequence"/>
</dbReference>
<evidence type="ECO:0000313" key="2">
    <source>
        <dbReference type="Proteomes" id="UP000028002"/>
    </source>
</evidence>
<accession>A0A081RRB4</accession>
<gene>
    <name evidence="1" type="ORF">MEG1DRAFT_04170</name>
</gene>
<dbReference type="RefSeq" id="WP_036841354.1">
    <property type="nucleotide sequence ID" value="NZ_CAWLUD010000097.1"/>
</dbReference>
<dbReference type="PATRIC" id="fig|1393735.3.peg.4274"/>
<dbReference type="AlphaFoldDB" id="A0A081RRB4"/>
<evidence type="ECO:0000313" key="1">
    <source>
        <dbReference type="EMBL" id="KER01217.1"/>
    </source>
</evidence>
<name>A0A081RRB4_PHOTE</name>
<proteinExistence type="predicted"/>
<organism evidence="1 2">
    <name type="scientific">Photorhabdus temperata subsp. temperata Meg1</name>
    <dbReference type="NCBI Taxonomy" id="1393735"/>
    <lineage>
        <taxon>Bacteria</taxon>
        <taxon>Pseudomonadati</taxon>
        <taxon>Pseudomonadota</taxon>
        <taxon>Gammaproteobacteria</taxon>
        <taxon>Enterobacterales</taxon>
        <taxon>Morganellaceae</taxon>
        <taxon>Photorhabdus</taxon>
    </lineage>
</organism>
<sequence length="121" mass="14102">MNKFDLKTKNEISILVGFLSALDEEVISDKDYLLINNKNVNNKDDLRSVSEIVLKPWFLEYIPANRDKVIQSINFIINGKVNLVDVVFSEMNFIFDYDIEDKSLFLTEIKGFLEEYVRGND</sequence>
<dbReference type="EMBL" id="JGVH01000097">
    <property type="protein sequence ID" value="KER01217.1"/>
    <property type="molecule type" value="Genomic_DNA"/>
</dbReference>
<reference evidence="1 2" key="1">
    <citation type="submission" date="2014-03" db="EMBL/GenBank/DDBJ databases">
        <title>Draft Genome of Photorhabdus temperata Meg1.</title>
        <authorList>
            <person name="Hurst S.G.IV."/>
            <person name="Morris K."/>
            <person name="Thomas K."/>
            <person name="Tisa L.S."/>
        </authorList>
    </citation>
    <scope>NUCLEOTIDE SEQUENCE [LARGE SCALE GENOMIC DNA]</scope>
    <source>
        <strain evidence="1 2">Meg1</strain>
    </source>
</reference>
<dbReference type="GeneID" id="88808535"/>
<protein>
    <submittedName>
        <fullName evidence="1">Uncharacterized protein</fullName>
    </submittedName>
</protein>
<comment type="caution">
    <text evidence="1">The sequence shown here is derived from an EMBL/GenBank/DDBJ whole genome shotgun (WGS) entry which is preliminary data.</text>
</comment>